<keyword evidence="10" id="KW-0004">4Fe-4S</keyword>
<gene>
    <name evidence="12" type="ORF">RSPPHO_02254</name>
</gene>
<dbReference type="SFLD" id="SFLDS00029">
    <property type="entry name" value="Radical_SAM"/>
    <property type="match status" value="1"/>
</dbReference>
<dbReference type="OrthoDB" id="9808022at2"/>
<keyword evidence="6 10" id="KW-0479">Metal-binding</keyword>
<keyword evidence="8 10" id="KW-0411">Iron-sulfur</keyword>
<sequence>MTACPPPSPSPFSVPGDEGFGVYVHWPFCRAKCPYCDFNSRPGGEVDHQRWQAALLHDLETQAARLDHRDRLLSSVFFGGGTPSLMDPATVAAVIARVRALWPTEGPLEVTLEANPGSVDAARLAALKDAGVTRLSLGVQTLDADALKALGRRHSVEQSLEALAQARALFDRVSVDLIYARPGQTPEDWAHELEQVVALDPTHVSLYQLTVEPGTPLFTRIMQGDVVLPDEDTAVELFVITRSVLADAGLPAYEVSNHARPGQACRHNMVTWRGGDYLGIGPGAHGRLGTLEGPLATVAHADPETWLTAVEAGAGGFGETTVLSREERAREIVMTGLRLAEGVSESRLRRLTGLGFEDVLDPEGLALAADEGLILAVGDALAVSEAGLLLLNPVTAAILAP</sequence>
<dbReference type="SFLD" id="SFLDG01065">
    <property type="entry name" value="anaerobic_coproporphyrinogen-I"/>
    <property type="match status" value="1"/>
</dbReference>
<keyword evidence="4 10" id="KW-0349">Heme</keyword>
<name>H6SLL5_PARPM</name>
<dbReference type="InterPro" id="IPR013785">
    <property type="entry name" value="Aldolase_TIM"/>
</dbReference>
<comment type="similarity">
    <text evidence="2">Belongs to the anaerobic coproporphyrinogen-III oxidase family. HemW subfamily.</text>
</comment>
<dbReference type="HOGENOM" id="CLU_027579_0_1_5"/>
<evidence type="ECO:0000256" key="1">
    <source>
        <dbReference type="ARBA" id="ARBA00001966"/>
    </source>
</evidence>
<dbReference type="GO" id="GO:0051539">
    <property type="term" value="F:4 iron, 4 sulfur cluster binding"/>
    <property type="evidence" value="ECO:0007669"/>
    <property type="project" value="UniProtKB-UniRule"/>
</dbReference>
<evidence type="ECO:0000256" key="9">
    <source>
        <dbReference type="ARBA" id="ARBA00023186"/>
    </source>
</evidence>
<feature type="domain" description="Radical SAM core" evidence="11">
    <location>
        <begin position="14"/>
        <end position="251"/>
    </location>
</feature>
<evidence type="ECO:0000256" key="5">
    <source>
        <dbReference type="ARBA" id="ARBA00022691"/>
    </source>
</evidence>
<dbReference type="PATRIC" id="fig|1150469.3.peg.2536"/>
<dbReference type="InterPro" id="IPR010723">
    <property type="entry name" value="HemN_C"/>
</dbReference>
<dbReference type="GO" id="GO:0006779">
    <property type="term" value="P:porphyrin-containing compound biosynthetic process"/>
    <property type="evidence" value="ECO:0007669"/>
    <property type="project" value="InterPro"/>
</dbReference>
<dbReference type="PANTHER" id="PTHR13932">
    <property type="entry name" value="COPROPORPHYRINIGEN III OXIDASE"/>
    <property type="match status" value="1"/>
</dbReference>
<evidence type="ECO:0000256" key="8">
    <source>
        <dbReference type="ARBA" id="ARBA00023014"/>
    </source>
</evidence>
<dbReference type="PROSITE" id="PS51918">
    <property type="entry name" value="RADICAL_SAM"/>
    <property type="match status" value="1"/>
</dbReference>
<evidence type="ECO:0000256" key="10">
    <source>
        <dbReference type="RuleBase" id="RU364116"/>
    </source>
</evidence>
<keyword evidence="9 10" id="KW-0143">Chaperone</keyword>
<dbReference type="GO" id="GO:0005737">
    <property type="term" value="C:cytoplasm"/>
    <property type="evidence" value="ECO:0007669"/>
    <property type="project" value="UniProtKB-SubCell"/>
</dbReference>
<dbReference type="InterPro" id="IPR007197">
    <property type="entry name" value="rSAM"/>
</dbReference>
<keyword evidence="12" id="KW-0560">Oxidoreductase</keyword>
<dbReference type="SMART" id="SM00729">
    <property type="entry name" value="Elp3"/>
    <property type="match status" value="1"/>
</dbReference>
<dbReference type="CDD" id="cd01335">
    <property type="entry name" value="Radical_SAM"/>
    <property type="match status" value="1"/>
</dbReference>
<keyword evidence="7 10" id="KW-0408">Iron</keyword>
<protein>
    <recommendedName>
        <fullName evidence="3 10">Heme chaperone HemW</fullName>
    </recommendedName>
</protein>
<dbReference type="InterPro" id="IPR034505">
    <property type="entry name" value="Coproporphyrinogen-III_oxidase"/>
</dbReference>
<dbReference type="KEGG" id="rpm:RSPPHO_02254"/>
<keyword evidence="13" id="KW-1185">Reference proteome</keyword>
<dbReference type="PANTHER" id="PTHR13932:SF5">
    <property type="entry name" value="RADICAL S-ADENOSYL METHIONINE DOMAIN-CONTAINING PROTEIN 1, MITOCHONDRIAL"/>
    <property type="match status" value="1"/>
</dbReference>
<evidence type="ECO:0000259" key="11">
    <source>
        <dbReference type="PROSITE" id="PS51918"/>
    </source>
</evidence>
<dbReference type="SUPFAM" id="SSF102114">
    <property type="entry name" value="Radical SAM enzymes"/>
    <property type="match status" value="1"/>
</dbReference>
<comment type="cofactor">
    <cofactor evidence="1">
        <name>[4Fe-4S] cluster</name>
        <dbReference type="ChEBI" id="CHEBI:49883"/>
    </cofactor>
</comment>
<evidence type="ECO:0000256" key="7">
    <source>
        <dbReference type="ARBA" id="ARBA00023004"/>
    </source>
</evidence>
<dbReference type="NCBIfam" id="TIGR00539">
    <property type="entry name" value="hemN_rel"/>
    <property type="match status" value="1"/>
</dbReference>
<dbReference type="EMBL" id="HE663493">
    <property type="protein sequence ID" value="CCG08880.1"/>
    <property type="molecule type" value="Genomic_DNA"/>
</dbReference>
<dbReference type="Gene3D" id="3.20.20.70">
    <property type="entry name" value="Aldolase class I"/>
    <property type="match status" value="1"/>
</dbReference>
<accession>H6SLL5</accession>
<comment type="function">
    <text evidence="10">Probably acts as a heme chaperone, transferring heme to an unknown acceptor. Binds one molecule of heme per monomer, possibly covalently. Binds 1 [4Fe-4S] cluster. The cluster is coordinated with 3 cysteines and an exchangeable S-adenosyl-L-methionine.</text>
</comment>
<keyword evidence="5 10" id="KW-0949">S-adenosyl-L-methionine</keyword>
<dbReference type="GO" id="GO:0004109">
    <property type="term" value="F:coproporphyrinogen oxidase activity"/>
    <property type="evidence" value="ECO:0007669"/>
    <property type="project" value="InterPro"/>
</dbReference>
<evidence type="ECO:0000256" key="6">
    <source>
        <dbReference type="ARBA" id="ARBA00022723"/>
    </source>
</evidence>
<dbReference type="STRING" id="1150469.RSPPHO_02254"/>
<dbReference type="Pfam" id="PF06969">
    <property type="entry name" value="HemN_C"/>
    <property type="match status" value="1"/>
</dbReference>
<organism evidence="12 13">
    <name type="scientific">Pararhodospirillum photometricum DSM 122</name>
    <dbReference type="NCBI Taxonomy" id="1150469"/>
    <lineage>
        <taxon>Bacteria</taxon>
        <taxon>Pseudomonadati</taxon>
        <taxon>Pseudomonadota</taxon>
        <taxon>Alphaproteobacteria</taxon>
        <taxon>Rhodospirillales</taxon>
        <taxon>Rhodospirillaceae</taxon>
        <taxon>Pararhodospirillum</taxon>
    </lineage>
</organism>
<evidence type="ECO:0000313" key="12">
    <source>
        <dbReference type="EMBL" id="CCG08880.1"/>
    </source>
</evidence>
<comment type="subcellular location">
    <subcellularLocation>
        <location evidence="10">Cytoplasm</location>
    </subcellularLocation>
</comment>
<dbReference type="RefSeq" id="WP_014415514.1">
    <property type="nucleotide sequence ID" value="NC_017059.1"/>
</dbReference>
<evidence type="ECO:0000256" key="3">
    <source>
        <dbReference type="ARBA" id="ARBA00017228"/>
    </source>
</evidence>
<dbReference type="GO" id="GO:0046872">
    <property type="term" value="F:metal ion binding"/>
    <property type="evidence" value="ECO:0007669"/>
    <property type="project" value="UniProtKB-UniRule"/>
</dbReference>
<dbReference type="SFLD" id="SFLDF00562">
    <property type="entry name" value="HemN-like__clustered_with_heat"/>
    <property type="match status" value="1"/>
</dbReference>
<evidence type="ECO:0000256" key="4">
    <source>
        <dbReference type="ARBA" id="ARBA00022617"/>
    </source>
</evidence>
<reference evidence="12 13" key="1">
    <citation type="submission" date="2012-02" db="EMBL/GenBank/DDBJ databases">
        <title>Shotgun genome sequence of Phaeospirillum photometricum DSM 122.</title>
        <authorList>
            <person name="Duquesne K."/>
            <person name="Sturgis J."/>
        </authorList>
    </citation>
    <scope>NUCLEOTIDE SEQUENCE [LARGE SCALE GENOMIC DNA]</scope>
    <source>
        <strain evidence="13">DSM122</strain>
    </source>
</reference>
<dbReference type="InterPro" id="IPR004559">
    <property type="entry name" value="HemW-like"/>
</dbReference>
<dbReference type="AlphaFoldDB" id="H6SLL5"/>
<dbReference type="Pfam" id="PF04055">
    <property type="entry name" value="Radical_SAM"/>
    <property type="match status" value="1"/>
</dbReference>
<keyword evidence="10" id="KW-0963">Cytoplasm</keyword>
<dbReference type="SFLD" id="SFLDG01082">
    <property type="entry name" value="B12-binding_domain_containing"/>
    <property type="match status" value="1"/>
</dbReference>
<dbReference type="SFLD" id="SFLDF00288">
    <property type="entry name" value="HemN-like__clustered_with_nucl"/>
    <property type="match status" value="1"/>
</dbReference>
<dbReference type="InterPro" id="IPR058240">
    <property type="entry name" value="rSAM_sf"/>
</dbReference>
<proteinExistence type="inferred from homology"/>
<dbReference type="Proteomes" id="UP000033220">
    <property type="component" value="Chromosome DSM 122"/>
</dbReference>
<evidence type="ECO:0000256" key="2">
    <source>
        <dbReference type="ARBA" id="ARBA00006100"/>
    </source>
</evidence>
<dbReference type="InterPro" id="IPR006638">
    <property type="entry name" value="Elp3/MiaA/NifB-like_rSAM"/>
</dbReference>
<dbReference type="eggNOG" id="COG0635">
    <property type="taxonomic scope" value="Bacteria"/>
</dbReference>
<evidence type="ECO:0000313" key="13">
    <source>
        <dbReference type="Proteomes" id="UP000033220"/>
    </source>
</evidence>